<reference evidence="4 5" key="1">
    <citation type="submission" date="2019-06" db="EMBL/GenBank/DDBJ databases">
        <authorList>
            <person name="Meng X."/>
        </authorList>
    </citation>
    <scope>NUCLEOTIDE SEQUENCE [LARGE SCALE GENOMIC DNA]</scope>
    <source>
        <strain evidence="4 5">M625</strain>
    </source>
</reference>
<evidence type="ECO:0000256" key="2">
    <source>
        <dbReference type="SAM" id="SignalP"/>
    </source>
</evidence>
<evidence type="ECO:0000313" key="4">
    <source>
        <dbReference type="EMBL" id="TPN83058.1"/>
    </source>
</evidence>
<keyword evidence="5" id="KW-1185">Reference proteome</keyword>
<feature type="compositionally biased region" description="Low complexity" evidence="1">
    <location>
        <begin position="1034"/>
        <end position="1043"/>
    </location>
</feature>
<dbReference type="Proteomes" id="UP000315540">
    <property type="component" value="Unassembled WGS sequence"/>
</dbReference>
<dbReference type="InterPro" id="IPR039448">
    <property type="entry name" value="Beta_helix"/>
</dbReference>
<dbReference type="RefSeq" id="WP_140596692.1">
    <property type="nucleotide sequence ID" value="NZ_VFWZ01000008.1"/>
</dbReference>
<dbReference type="Gene3D" id="2.160.20.10">
    <property type="entry name" value="Single-stranded right-handed beta-helix, Pectin lyase-like"/>
    <property type="match status" value="2"/>
</dbReference>
<evidence type="ECO:0000256" key="1">
    <source>
        <dbReference type="SAM" id="MobiDB-lite"/>
    </source>
</evidence>
<proteinExistence type="predicted"/>
<feature type="signal peptide" evidence="2">
    <location>
        <begin position="1"/>
        <end position="32"/>
    </location>
</feature>
<feature type="region of interest" description="Disordered" evidence="1">
    <location>
        <begin position="1026"/>
        <end position="1046"/>
    </location>
</feature>
<dbReference type="Pfam" id="PF13620">
    <property type="entry name" value="CarboxypepD_reg"/>
    <property type="match status" value="1"/>
</dbReference>
<dbReference type="InterPro" id="IPR011050">
    <property type="entry name" value="Pectin_lyase_fold/virulence"/>
</dbReference>
<dbReference type="OrthoDB" id="1140688at2"/>
<accession>A0A504J561</accession>
<protein>
    <submittedName>
        <fullName evidence="4">Sodium:calcium exchanger</fullName>
    </submittedName>
</protein>
<evidence type="ECO:0000259" key="3">
    <source>
        <dbReference type="Pfam" id="PF13229"/>
    </source>
</evidence>
<dbReference type="InterPro" id="IPR012334">
    <property type="entry name" value="Pectin_lyas_fold"/>
</dbReference>
<organism evidence="4 5">
    <name type="scientific">Aquimarina algicola</name>
    <dbReference type="NCBI Taxonomy" id="2589995"/>
    <lineage>
        <taxon>Bacteria</taxon>
        <taxon>Pseudomonadati</taxon>
        <taxon>Bacteroidota</taxon>
        <taxon>Flavobacteriia</taxon>
        <taxon>Flavobacteriales</taxon>
        <taxon>Flavobacteriaceae</taxon>
        <taxon>Aquimarina</taxon>
    </lineage>
</organism>
<dbReference type="SUPFAM" id="SSF49478">
    <property type="entry name" value="Cna protein B-type domain"/>
    <property type="match status" value="1"/>
</dbReference>
<dbReference type="SMART" id="SM00710">
    <property type="entry name" value="PbH1"/>
    <property type="match status" value="8"/>
</dbReference>
<dbReference type="Gene3D" id="2.60.40.10">
    <property type="entry name" value="Immunoglobulins"/>
    <property type="match status" value="1"/>
</dbReference>
<dbReference type="EMBL" id="VFWZ01000008">
    <property type="protein sequence ID" value="TPN83058.1"/>
    <property type="molecule type" value="Genomic_DNA"/>
</dbReference>
<comment type="caution">
    <text evidence="4">The sequence shown here is derived from an EMBL/GenBank/DDBJ whole genome shotgun (WGS) entry which is preliminary data.</text>
</comment>
<dbReference type="SUPFAM" id="SSF51126">
    <property type="entry name" value="Pectin lyase-like"/>
    <property type="match status" value="1"/>
</dbReference>
<gene>
    <name evidence="4" type="ORF">FHK87_21795</name>
</gene>
<dbReference type="InterPro" id="IPR013783">
    <property type="entry name" value="Ig-like_fold"/>
</dbReference>
<sequence>MKTHNHFIKALLSNKLLFLIAFLCFSTFNASAQAVVAVEVNWPVQAQQNLVQIRTAGNATVYQDCVPGNCFNNNNTGFVYNNTGSTTLAFGNYNLLVADAASNGWDGAATVRVLVNGVEVLNTTLAAGFFQFIPFTVADTGVSINPPLTIFDEFDGEFDYAVTGGSLRDSDTNTCSIVTTSSEILTSSIPPTATIERAYLFWAQSNYERDDQVTFEGQNVSADVVNVFRFGGLGITFFGMVSDVTSIIQGISDPSANTYDFTDLTVDNTGTYCTGNVTVGAWSLMIFYSDASLPAASINLYNGFAGAQNTASPLPFLLDNFFANSNSDAKTTVLSWEGDAPNTGGEELSLSTSASPTPFPLVGDGDNDGVTLDNPFNSTVYDGTTGVDRTRFGIDLDTYDISPFINVGETSVTTNVGVGGDFILLNSVVLKVSSNLMTGNVFEDINYGGGNGRDITTASGAPIENATVELYDNTGTLEDATVTDSSGEYVFGGMNNGDFSVRVVNSTVRSTRGGGSGCTTCLPIQTFKRNFSLGTHTDITTQIGGTDPSGQDTAAGVLTGAQTVSSVSINNQGVVDLDFGFNFNTIVNSNQEGQGSLRQFIINSNALDETGLDIVPHPDDASFDPASGADTSIFMIPPANDRLGRTADTRFTSGYFDIVIPNGNDLPNISDANTVIDGRSQTVYSSSSGDDNTGTVGSGGTNVGTSASTLPNYNLPEIQVHQNNGDVLIVDADNTTIQNLSVYSNNNSGIRIDSGTNTIISSNLIGVNAAGTAVQNIRVGVEMIGGTATIENNFISGNRTAGVLINGGTSTIVRNNHITNNGGGLSGTFCNDNLRLQSGTGIEIRNNLIESAASIGIDANGSAGNITITENTITTSGTGPTCTENQGILLSGSNSSMSNNIINNNGGAGIALSSGNTSGNLISQNSIFANGTVSDALGIDLNNDGVTLNDLGDADTGPNGRQNFPVFESATISGNVLKVVGWATPGATLEFFLTDINQGTASVGDNQIGLTQDYGEGQVFIASAIEGSPDDNDSTSSSYTDADGNTDNTERFNFSITLGSTIPVGSIITATATTSNSTSEFGNTFPIGAATVITNRRITYRVNN</sequence>
<dbReference type="Pfam" id="PF13229">
    <property type="entry name" value="Beta_helix"/>
    <property type="match status" value="1"/>
</dbReference>
<feature type="domain" description="Right handed beta helix" evidence="3">
    <location>
        <begin position="778"/>
        <end position="883"/>
    </location>
</feature>
<dbReference type="InterPro" id="IPR006626">
    <property type="entry name" value="PbH1"/>
</dbReference>
<evidence type="ECO:0000313" key="5">
    <source>
        <dbReference type="Proteomes" id="UP000315540"/>
    </source>
</evidence>
<dbReference type="AlphaFoldDB" id="A0A504J561"/>
<keyword evidence="2" id="KW-0732">Signal</keyword>
<name>A0A504J561_9FLAO</name>
<feature type="chain" id="PRO_5021428169" evidence="2">
    <location>
        <begin position="33"/>
        <end position="1104"/>
    </location>
</feature>